<feature type="region of interest" description="Disordered" evidence="1">
    <location>
        <begin position="1"/>
        <end position="40"/>
    </location>
</feature>
<reference evidence="2 3" key="1">
    <citation type="submission" date="2018-09" db="EMBL/GenBank/DDBJ databases">
        <title>Optimization and identification of Corynebacterium falsenii FN1-14 from fish paste.</title>
        <authorList>
            <person name="Daroonpunt R."/>
            <person name="Tanasupawat S."/>
        </authorList>
    </citation>
    <scope>NUCLEOTIDE SEQUENCE [LARGE SCALE GENOMIC DNA]</scope>
    <source>
        <strain evidence="2 3">FN1-14</strain>
    </source>
</reference>
<gene>
    <name evidence="2" type="ORF">D3M95_04800</name>
</gene>
<sequence>MMTDVEKDPKFFHRRPNPPTDFNESLNDGHLSGARADQQTEGKDLIMTTLKRAAAVASLGLVAAAMGTGVASAQTAQLPNIAPEAIGTPTIGGVRIAGALPQWDLRNGDAYARAAGDAIALAVAAQGGQVHASAENFSGPAGIAVGEGAQVHAHGVKPGLAIGIAGPNTTVTIPGNAPVTCEGTAAFAGDFQSLTGCVIYQGPQGPVSVPLSVKVPGYNS</sequence>
<accession>A0A418Q7B2</accession>
<dbReference type="EMBL" id="QXJK01000004">
    <property type="protein sequence ID" value="RIX35194.1"/>
    <property type="molecule type" value="Genomic_DNA"/>
</dbReference>
<comment type="caution">
    <text evidence="2">The sequence shown here is derived from an EMBL/GenBank/DDBJ whole genome shotgun (WGS) entry which is preliminary data.</text>
</comment>
<proteinExistence type="predicted"/>
<protein>
    <submittedName>
        <fullName evidence="2">Uncharacterized protein</fullName>
    </submittedName>
</protein>
<feature type="compositionally biased region" description="Basic and acidic residues" evidence="1">
    <location>
        <begin position="1"/>
        <end position="11"/>
    </location>
</feature>
<organism evidence="2 3">
    <name type="scientific">Corynebacterium falsenii</name>
    <dbReference type="NCBI Taxonomy" id="108486"/>
    <lineage>
        <taxon>Bacteria</taxon>
        <taxon>Bacillati</taxon>
        <taxon>Actinomycetota</taxon>
        <taxon>Actinomycetes</taxon>
        <taxon>Mycobacteriales</taxon>
        <taxon>Corynebacteriaceae</taxon>
        <taxon>Corynebacterium</taxon>
    </lineage>
</organism>
<evidence type="ECO:0000313" key="3">
    <source>
        <dbReference type="Proteomes" id="UP000285278"/>
    </source>
</evidence>
<dbReference type="AlphaFoldDB" id="A0A418Q7B2"/>
<evidence type="ECO:0000313" key="2">
    <source>
        <dbReference type="EMBL" id="RIX35194.1"/>
    </source>
</evidence>
<dbReference type="Proteomes" id="UP000285278">
    <property type="component" value="Unassembled WGS sequence"/>
</dbReference>
<keyword evidence="3" id="KW-1185">Reference proteome</keyword>
<name>A0A418Q7B2_9CORY</name>
<evidence type="ECO:0000256" key="1">
    <source>
        <dbReference type="SAM" id="MobiDB-lite"/>
    </source>
</evidence>